<proteinExistence type="predicted"/>
<sequence>MLKKIGLTLLVTPLVIIVLFVSLFLIIPLVNNVNLSKFEKQFSKHQLPPETTIVEKESILGKLNGNGNGLDFLAAILVDSSLSVDELQAITPRKPSKMPSGAENTRSSLKYCLLQELLWIRYIWNTAL</sequence>
<evidence type="ECO:0000313" key="3">
    <source>
        <dbReference type="Proteomes" id="UP000187412"/>
    </source>
</evidence>
<gene>
    <name evidence="2" type="ORF">BSK56_19725</name>
</gene>
<keyword evidence="3" id="KW-1185">Reference proteome</keyword>
<organism evidence="2 3">
    <name type="scientific">Paenibacillus borealis</name>
    <dbReference type="NCBI Taxonomy" id="160799"/>
    <lineage>
        <taxon>Bacteria</taxon>
        <taxon>Bacillati</taxon>
        <taxon>Bacillota</taxon>
        <taxon>Bacilli</taxon>
        <taxon>Bacillales</taxon>
        <taxon>Paenibacillaceae</taxon>
        <taxon>Paenibacillus</taxon>
    </lineage>
</organism>
<dbReference type="EMBL" id="MPTB01000026">
    <property type="protein sequence ID" value="OMD45353.1"/>
    <property type="molecule type" value="Genomic_DNA"/>
</dbReference>
<protein>
    <submittedName>
        <fullName evidence="2">Uncharacterized protein</fullName>
    </submittedName>
</protein>
<dbReference type="Proteomes" id="UP000187412">
    <property type="component" value="Unassembled WGS sequence"/>
</dbReference>
<name>A0ABX3H4K5_PAEBO</name>
<evidence type="ECO:0000256" key="1">
    <source>
        <dbReference type="SAM" id="Phobius"/>
    </source>
</evidence>
<dbReference type="RefSeq" id="WP_076112420.1">
    <property type="nucleotide sequence ID" value="NZ_MPTB01000026.1"/>
</dbReference>
<feature type="transmembrane region" description="Helical" evidence="1">
    <location>
        <begin position="7"/>
        <end position="30"/>
    </location>
</feature>
<reference evidence="2 3" key="1">
    <citation type="submission" date="2016-10" db="EMBL/GenBank/DDBJ databases">
        <title>Paenibacillus species isolates.</title>
        <authorList>
            <person name="Beno S.M."/>
        </authorList>
    </citation>
    <scope>NUCLEOTIDE SEQUENCE [LARGE SCALE GENOMIC DNA]</scope>
    <source>
        <strain evidence="2 3">FSL H7-0744</strain>
    </source>
</reference>
<keyword evidence="1" id="KW-0812">Transmembrane</keyword>
<keyword evidence="1" id="KW-0472">Membrane</keyword>
<keyword evidence="1" id="KW-1133">Transmembrane helix</keyword>
<evidence type="ECO:0000313" key="2">
    <source>
        <dbReference type="EMBL" id="OMD45353.1"/>
    </source>
</evidence>
<accession>A0ABX3H4K5</accession>
<comment type="caution">
    <text evidence="2">The sequence shown here is derived from an EMBL/GenBank/DDBJ whole genome shotgun (WGS) entry which is preliminary data.</text>
</comment>